<feature type="binding site" evidence="10">
    <location>
        <position position="246"/>
    </location>
    <ligand>
        <name>K(+)</name>
        <dbReference type="ChEBI" id="CHEBI:29103"/>
    </ligand>
</feature>
<comment type="cofactor">
    <cofactor evidence="10">
        <name>K(+)</name>
        <dbReference type="ChEBI" id="CHEBI:29103"/>
    </cofactor>
    <text evidence="10">Binds 1 potassium ion per subunit.</text>
</comment>
<dbReference type="InterPro" id="IPR027266">
    <property type="entry name" value="TrmE/GcvT-like"/>
</dbReference>
<dbReference type="GO" id="GO:0030488">
    <property type="term" value="P:tRNA methylation"/>
    <property type="evidence" value="ECO:0007669"/>
    <property type="project" value="TreeGrafter"/>
</dbReference>
<dbReference type="HAMAP" id="MF_00379">
    <property type="entry name" value="GTPase_MnmE"/>
    <property type="match status" value="1"/>
</dbReference>
<dbReference type="Pfam" id="PF01926">
    <property type="entry name" value="MMR_HSR1"/>
    <property type="match status" value="1"/>
</dbReference>
<dbReference type="Gene3D" id="3.30.1360.120">
    <property type="entry name" value="Probable tRNA modification gtpase trme, domain 1"/>
    <property type="match status" value="1"/>
</dbReference>
<keyword evidence="4 10" id="KW-0479">Metal-binding</keyword>
<feature type="binding site" evidence="10">
    <location>
        <position position="81"/>
    </location>
    <ligand>
        <name>(6S)-5-formyl-5,6,7,8-tetrahydrofolate</name>
        <dbReference type="ChEBI" id="CHEBI:57457"/>
    </ligand>
</feature>
<dbReference type="SUPFAM" id="SSF52540">
    <property type="entry name" value="P-loop containing nucleoside triphosphate hydrolases"/>
    <property type="match status" value="1"/>
</dbReference>
<dbReference type="GO" id="GO:0046872">
    <property type="term" value="F:metal ion binding"/>
    <property type="evidence" value="ECO:0007669"/>
    <property type="project" value="UniProtKB-KW"/>
</dbReference>
<keyword evidence="6 10" id="KW-0378">Hydrolase</keyword>
<dbReference type="Gene3D" id="3.40.50.300">
    <property type="entry name" value="P-loop containing nucleotide triphosphate hydrolases"/>
    <property type="match status" value="1"/>
</dbReference>
<keyword evidence="2 10" id="KW-0963">Cytoplasm</keyword>
<dbReference type="NCBIfam" id="TIGR00450">
    <property type="entry name" value="mnmE_trmE_thdF"/>
    <property type="match status" value="1"/>
</dbReference>
<feature type="binding site" evidence="10">
    <location>
        <begin position="271"/>
        <end position="274"/>
    </location>
    <ligand>
        <name>GTP</name>
        <dbReference type="ChEBI" id="CHEBI:37565"/>
    </ligand>
</feature>
<dbReference type="InterPro" id="IPR005225">
    <property type="entry name" value="Small_GTP-bd"/>
</dbReference>
<evidence type="ECO:0000256" key="8">
    <source>
        <dbReference type="ARBA" id="ARBA00022958"/>
    </source>
</evidence>
<feature type="binding site" evidence="10">
    <location>
        <begin position="227"/>
        <end position="232"/>
    </location>
    <ligand>
        <name>GTP</name>
        <dbReference type="ChEBI" id="CHEBI:37565"/>
    </ligand>
</feature>
<dbReference type="InterPro" id="IPR027368">
    <property type="entry name" value="MnmE_dom2"/>
</dbReference>
<name>A0A2K8P3A1_9MOLU</name>
<comment type="subunit">
    <text evidence="10">Homodimer. Heterotetramer of two MnmE and two MnmG subunits.</text>
</comment>
<dbReference type="NCBIfam" id="TIGR00231">
    <property type="entry name" value="small_GTP"/>
    <property type="match status" value="1"/>
</dbReference>
<keyword evidence="7 10" id="KW-0460">Magnesium</keyword>
<organism evidence="13 14">
    <name type="scientific">Mesoplasma tabanidae</name>
    <dbReference type="NCBI Taxonomy" id="219745"/>
    <lineage>
        <taxon>Bacteria</taxon>
        <taxon>Bacillati</taxon>
        <taxon>Mycoplasmatota</taxon>
        <taxon>Mollicutes</taxon>
        <taxon>Entomoplasmatales</taxon>
        <taxon>Entomoplasmataceae</taxon>
        <taxon>Mesoplasma</taxon>
    </lineage>
</organism>
<feature type="binding site" evidence="10">
    <location>
        <begin position="246"/>
        <end position="252"/>
    </location>
    <ligand>
        <name>GTP</name>
        <dbReference type="ChEBI" id="CHEBI:37565"/>
    </ligand>
</feature>
<dbReference type="InterPro" id="IPR006073">
    <property type="entry name" value="GTP-bd"/>
</dbReference>
<dbReference type="Proteomes" id="UP000232223">
    <property type="component" value="Chromosome"/>
</dbReference>
<keyword evidence="14" id="KW-1185">Reference proteome</keyword>
<evidence type="ECO:0000256" key="7">
    <source>
        <dbReference type="ARBA" id="ARBA00022842"/>
    </source>
</evidence>
<evidence type="ECO:0000256" key="6">
    <source>
        <dbReference type="ARBA" id="ARBA00022801"/>
    </source>
</evidence>
<feature type="binding site" evidence="10">
    <location>
        <position position="252"/>
    </location>
    <ligand>
        <name>Mg(2+)</name>
        <dbReference type="ChEBI" id="CHEBI:18420"/>
    </ligand>
</feature>
<evidence type="ECO:0000313" key="14">
    <source>
        <dbReference type="Proteomes" id="UP000232223"/>
    </source>
</evidence>
<comment type="function">
    <text evidence="10">Exhibits a very high intrinsic GTPase hydrolysis rate. Involved in the addition of a carboxymethylaminomethyl (cmnm) group at the wobble position (U34) of certain tRNAs, forming tRNA-cmnm(5)s(2)U34.</text>
</comment>
<feature type="binding site" evidence="10">
    <location>
        <position position="227"/>
    </location>
    <ligand>
        <name>K(+)</name>
        <dbReference type="ChEBI" id="CHEBI:29103"/>
    </ligand>
</feature>
<feature type="binding site" evidence="10">
    <location>
        <position position="24"/>
    </location>
    <ligand>
        <name>(6S)-5-formyl-5,6,7,8-tetrahydrofolate</name>
        <dbReference type="ChEBI" id="CHEBI:57457"/>
    </ligand>
</feature>
<dbReference type="GO" id="GO:0005829">
    <property type="term" value="C:cytosol"/>
    <property type="evidence" value="ECO:0007669"/>
    <property type="project" value="TreeGrafter"/>
</dbReference>
<dbReference type="OrthoDB" id="9805918at2"/>
<feature type="binding site" evidence="10">
    <location>
        <position position="251"/>
    </location>
    <ligand>
        <name>K(+)</name>
        <dbReference type="ChEBI" id="CHEBI:29103"/>
    </ligand>
</feature>
<evidence type="ECO:0000256" key="4">
    <source>
        <dbReference type="ARBA" id="ARBA00022723"/>
    </source>
</evidence>
<feature type="binding site" evidence="10">
    <location>
        <position position="248"/>
    </location>
    <ligand>
        <name>K(+)</name>
        <dbReference type="ChEBI" id="CHEBI:29103"/>
    </ligand>
</feature>
<feature type="binding site" evidence="10">
    <location>
        <position position="231"/>
    </location>
    <ligand>
        <name>Mg(2+)</name>
        <dbReference type="ChEBI" id="CHEBI:18420"/>
    </ligand>
</feature>
<dbReference type="KEGG" id="mtab:MTABA_v1c00110"/>
<keyword evidence="3 10" id="KW-0819">tRNA processing</keyword>
<dbReference type="GO" id="GO:0005525">
    <property type="term" value="F:GTP binding"/>
    <property type="evidence" value="ECO:0007669"/>
    <property type="project" value="UniProtKB-UniRule"/>
</dbReference>
<feature type="binding site" evidence="10">
    <location>
        <position position="452"/>
    </location>
    <ligand>
        <name>(6S)-5-formyl-5,6,7,8-tetrahydrofolate</name>
        <dbReference type="ChEBI" id="CHEBI:57457"/>
    </ligand>
</feature>
<evidence type="ECO:0000259" key="12">
    <source>
        <dbReference type="PROSITE" id="PS51709"/>
    </source>
</evidence>
<evidence type="ECO:0000256" key="2">
    <source>
        <dbReference type="ARBA" id="ARBA00022490"/>
    </source>
</evidence>
<reference evidence="13 14" key="1">
    <citation type="submission" date="2017-11" db="EMBL/GenBank/DDBJ databases">
        <title>Genome sequence of Mesoplasma tabanidae BARC 857 (ATCC 49584).</title>
        <authorList>
            <person name="Lo W.-S."/>
            <person name="Kuo C.-H."/>
        </authorList>
    </citation>
    <scope>NUCLEOTIDE SEQUENCE [LARGE SCALE GENOMIC DNA]</scope>
    <source>
        <strain evidence="13 14">BARC 857</strain>
    </source>
</reference>
<accession>A0A2K8P3A1</accession>
<protein>
    <recommendedName>
        <fullName evidence="10">tRNA modification GTPase MnmE</fullName>
        <ecNumber evidence="10">3.6.-.-</ecNumber>
    </recommendedName>
</protein>
<feature type="binding site" evidence="10">
    <location>
        <position position="120"/>
    </location>
    <ligand>
        <name>(6S)-5-formyl-5,6,7,8-tetrahydrofolate</name>
        <dbReference type="ChEBI" id="CHEBI:57457"/>
    </ligand>
</feature>
<dbReference type="Pfam" id="PF10396">
    <property type="entry name" value="TrmE_N"/>
    <property type="match status" value="1"/>
</dbReference>
<sequence length="452" mass="50538">MSSINQTIVAPTTNISTQAISLIRISGDESFNIINNLLKLKIKKEKNVWVRKLFDGEELVDEVVITSFVSPASFTGENVVEIACHGGILNTQRIINLIIKNGARMANKGEFSQRAFLNNKIDLIQAEGINDLIFAKNELALKIGVNNMTGAHNQSITNLKANLLDIISRIQVSIDYPDYDDVEGSSVEDLTHALELITDEVSALLKRSKMAVKNTNGIKTAIVGKTNVGKSSLLNALLNEDKAIVTDIHGTTRDIVTGEINLENISLNLIDTAGIRNTQDIVEGLGIEKSFKMIDEAELVLFVVDYKSINDKENKLIFEKIKNKKYIVVFNKSEFINDMEKKEIANSEKNFVFTSAINNDINQLINRIEGMHVNEELTRNDSLILINLEQISLVEHVKNNLEKSLTAIINGLPIDIVNVDLHQAWNYLNELIGEQYDEEIIDNIFKKYCLGK</sequence>
<dbReference type="PANTHER" id="PTHR42714">
    <property type="entry name" value="TRNA MODIFICATION GTPASE GTPBP3"/>
    <property type="match status" value="1"/>
</dbReference>
<dbReference type="CDD" id="cd04164">
    <property type="entry name" value="trmE"/>
    <property type="match status" value="1"/>
</dbReference>
<dbReference type="InterPro" id="IPR027417">
    <property type="entry name" value="P-loop_NTPase"/>
</dbReference>
<evidence type="ECO:0000256" key="11">
    <source>
        <dbReference type="RuleBase" id="RU003313"/>
    </source>
</evidence>
<keyword evidence="8 10" id="KW-0630">Potassium</keyword>
<dbReference type="InterPro" id="IPR031168">
    <property type="entry name" value="G_TrmE"/>
</dbReference>
<feature type="domain" description="TrmE-type G" evidence="12">
    <location>
        <begin position="217"/>
        <end position="373"/>
    </location>
</feature>
<evidence type="ECO:0000313" key="13">
    <source>
        <dbReference type="EMBL" id="ATZ21219.1"/>
    </source>
</evidence>
<dbReference type="CDD" id="cd14858">
    <property type="entry name" value="TrmE_N"/>
    <property type="match status" value="1"/>
</dbReference>
<dbReference type="FunFam" id="3.40.50.300:FF:001376">
    <property type="entry name" value="tRNA modification GTPase MnmE"/>
    <property type="match status" value="1"/>
</dbReference>
<evidence type="ECO:0000256" key="5">
    <source>
        <dbReference type="ARBA" id="ARBA00022741"/>
    </source>
</evidence>
<comment type="similarity">
    <text evidence="1 10 11">Belongs to the TRAFAC class TrmE-Era-EngA-EngB-Septin-like GTPase superfamily. TrmE GTPase family.</text>
</comment>
<keyword evidence="9 10" id="KW-0342">GTP-binding</keyword>
<gene>
    <name evidence="10 13" type="primary">trmE</name>
    <name evidence="10" type="synonym">mnmE</name>
    <name evidence="13" type="ORF">MTABA_v1c00110</name>
</gene>
<dbReference type="InterPro" id="IPR004520">
    <property type="entry name" value="GTPase_MnmE"/>
</dbReference>
<dbReference type="InterPro" id="IPR018948">
    <property type="entry name" value="GTP-bd_TrmE_N"/>
</dbReference>
<evidence type="ECO:0000256" key="9">
    <source>
        <dbReference type="ARBA" id="ARBA00023134"/>
    </source>
</evidence>
<keyword evidence="5 10" id="KW-0547">Nucleotide-binding</keyword>
<evidence type="ECO:0000256" key="3">
    <source>
        <dbReference type="ARBA" id="ARBA00022694"/>
    </source>
</evidence>
<dbReference type="AlphaFoldDB" id="A0A2K8P3A1"/>
<dbReference type="Gene3D" id="1.20.120.430">
    <property type="entry name" value="tRNA modification GTPase MnmE domain 2"/>
    <property type="match status" value="1"/>
</dbReference>
<dbReference type="Pfam" id="PF12631">
    <property type="entry name" value="MnmE_helical"/>
    <property type="match status" value="1"/>
</dbReference>
<dbReference type="EC" id="3.6.-.-" evidence="10"/>
<dbReference type="PROSITE" id="PS51709">
    <property type="entry name" value="G_TRME"/>
    <property type="match status" value="1"/>
</dbReference>
<dbReference type="GO" id="GO:0002098">
    <property type="term" value="P:tRNA wobble uridine modification"/>
    <property type="evidence" value="ECO:0007669"/>
    <property type="project" value="TreeGrafter"/>
</dbReference>
<evidence type="ECO:0000256" key="10">
    <source>
        <dbReference type="HAMAP-Rule" id="MF_00379"/>
    </source>
</evidence>
<dbReference type="GO" id="GO:0003924">
    <property type="term" value="F:GTPase activity"/>
    <property type="evidence" value="ECO:0007669"/>
    <property type="project" value="UniProtKB-UniRule"/>
</dbReference>
<proteinExistence type="inferred from homology"/>
<comment type="subcellular location">
    <subcellularLocation>
        <location evidence="10">Cytoplasm</location>
    </subcellularLocation>
</comment>
<comment type="caution">
    <text evidence="10">Lacks conserved residue(s) required for the propagation of feature annotation.</text>
</comment>
<dbReference type="PANTHER" id="PTHR42714:SF2">
    <property type="entry name" value="TRNA MODIFICATION GTPASE GTPBP3, MITOCHONDRIAL"/>
    <property type="match status" value="1"/>
</dbReference>
<dbReference type="InterPro" id="IPR025867">
    <property type="entry name" value="MnmE_helical"/>
</dbReference>
<dbReference type="EMBL" id="CP024969">
    <property type="protein sequence ID" value="ATZ21219.1"/>
    <property type="molecule type" value="Genomic_DNA"/>
</dbReference>
<evidence type="ECO:0000256" key="1">
    <source>
        <dbReference type="ARBA" id="ARBA00011043"/>
    </source>
</evidence>
<dbReference type="RefSeq" id="WP_100679186.1">
    <property type="nucleotide sequence ID" value="NZ_CP024969.1"/>
</dbReference>